<dbReference type="Proteomes" id="UP000700800">
    <property type="component" value="Unassembled WGS sequence"/>
</dbReference>
<evidence type="ECO:0000259" key="4">
    <source>
        <dbReference type="PROSITE" id="PS51459"/>
    </source>
</evidence>
<feature type="active site" evidence="2">
    <location>
        <position position="212"/>
    </location>
</feature>
<organism evidence="5 6">
    <name type="scientific">Streptococcus gallolyticus</name>
    <dbReference type="NCBI Taxonomy" id="315405"/>
    <lineage>
        <taxon>Bacteria</taxon>
        <taxon>Bacillati</taxon>
        <taxon>Bacillota</taxon>
        <taxon>Bacilli</taxon>
        <taxon>Lactobacillales</taxon>
        <taxon>Streptococcaceae</taxon>
        <taxon>Streptococcus</taxon>
    </lineage>
</organism>
<dbReference type="Pfam" id="PF13784">
    <property type="entry name" value="Fic_N"/>
    <property type="match status" value="1"/>
</dbReference>
<evidence type="ECO:0000256" key="2">
    <source>
        <dbReference type="PIRSR" id="PIRSR640198-1"/>
    </source>
</evidence>
<accession>A0A927XFN5</accession>
<dbReference type="Pfam" id="PF02661">
    <property type="entry name" value="Fic"/>
    <property type="match status" value="1"/>
</dbReference>
<sequence length="375" mass="42954">MTLNGIKKLPVMLDDKQALRIYKRLAEVNKVLGKLDAVLESSIINTSILSLLSYNESVQSTRIEGTQVTFHEIMENSRTGAKNWQQREVFNYKRAIDFGFDQIQQGVPITTRLLKSLHKLLMSDEARGTTSNGGEFRKIQNFIGPDKNIEHASYIPIGAHEIGDYMTNLEFFINGSYHKSLEVKDETQEAINYDSDALLRIVVAHAQFESIHPFLDGNGRLGRILIALIAVQENLLKHPIFFVSEELEKERIRYYNALNATRGENPDWNPWLNLFLNASEQMALNILKKINKAEEHARKGLEICQTQTQKNVWLATFSFPVATASQLSAYTSYHSATVKKALDYLVEKQLLDRDNSVRRNIPYYNYDLIRVIQNN</sequence>
<dbReference type="PANTHER" id="PTHR13504">
    <property type="entry name" value="FIDO DOMAIN-CONTAINING PROTEIN DDB_G0283145"/>
    <property type="match status" value="1"/>
</dbReference>
<proteinExistence type="predicted"/>
<dbReference type="PIRSF" id="PIRSF038925">
    <property type="entry name" value="AMP-prot_trans"/>
    <property type="match status" value="1"/>
</dbReference>
<evidence type="ECO:0000313" key="5">
    <source>
        <dbReference type="EMBL" id="MBE6164484.1"/>
    </source>
</evidence>
<evidence type="ECO:0000256" key="1">
    <source>
        <dbReference type="PIRSR" id="PIRSR038925-1"/>
    </source>
</evidence>
<dbReference type="InterPro" id="IPR036597">
    <property type="entry name" value="Fido-like_dom_sf"/>
</dbReference>
<dbReference type="PROSITE" id="PS51459">
    <property type="entry name" value="FIDO"/>
    <property type="match status" value="1"/>
</dbReference>
<gene>
    <name evidence="5" type="ORF">E7156_04105</name>
</gene>
<feature type="binding site" evidence="1">
    <location>
        <position position="64"/>
    </location>
    <ligand>
        <name>ATP</name>
        <dbReference type="ChEBI" id="CHEBI:30616"/>
    </ligand>
</feature>
<feature type="binding site" evidence="1">
    <location>
        <begin position="217"/>
        <end position="223"/>
    </location>
    <ligand>
        <name>ATP</name>
        <dbReference type="ChEBI" id="CHEBI:30616"/>
    </ligand>
</feature>
<keyword evidence="1" id="KW-0547">Nucleotide-binding</keyword>
<comment type="caution">
    <text evidence="5">The sequence shown here is derived from an EMBL/GenBank/DDBJ whole genome shotgun (WGS) entry which is preliminary data.</text>
</comment>
<feature type="binding site" evidence="1">
    <location>
        <position position="254"/>
    </location>
    <ligand>
        <name>ATP</name>
        <dbReference type="ChEBI" id="CHEBI:30616"/>
    </ligand>
</feature>
<feature type="binding site" evidence="3">
    <location>
        <begin position="216"/>
        <end position="223"/>
    </location>
    <ligand>
        <name>ATP</name>
        <dbReference type="ChEBI" id="CHEBI:30616"/>
    </ligand>
</feature>
<dbReference type="PANTHER" id="PTHR13504:SF38">
    <property type="entry name" value="FIDO DOMAIN-CONTAINING PROTEIN"/>
    <property type="match status" value="1"/>
</dbReference>
<evidence type="ECO:0000313" key="6">
    <source>
        <dbReference type="Proteomes" id="UP000700800"/>
    </source>
</evidence>
<keyword evidence="1" id="KW-0067">ATP-binding</keyword>
<dbReference type="InterPro" id="IPR025758">
    <property type="entry name" value="Fic/DOC_N"/>
</dbReference>
<dbReference type="InterPro" id="IPR026287">
    <property type="entry name" value="SoFic-like"/>
</dbReference>
<feature type="binding site" evidence="3">
    <location>
        <begin position="254"/>
        <end position="255"/>
    </location>
    <ligand>
        <name>ATP</name>
        <dbReference type="ChEBI" id="CHEBI:30616"/>
    </ligand>
</feature>
<dbReference type="InterPro" id="IPR040198">
    <property type="entry name" value="Fido_containing"/>
</dbReference>
<dbReference type="EMBL" id="SVAF01000008">
    <property type="protein sequence ID" value="MBE6164484.1"/>
    <property type="molecule type" value="Genomic_DNA"/>
</dbReference>
<dbReference type="SUPFAM" id="SSF140931">
    <property type="entry name" value="Fic-like"/>
    <property type="match status" value="1"/>
</dbReference>
<name>A0A927XFN5_9STRE</name>
<dbReference type="GO" id="GO:0005524">
    <property type="term" value="F:ATP binding"/>
    <property type="evidence" value="ECO:0007669"/>
    <property type="project" value="UniProtKB-KW"/>
</dbReference>
<dbReference type="AlphaFoldDB" id="A0A927XFN5"/>
<feature type="binding site" evidence="1">
    <location>
        <position position="212"/>
    </location>
    <ligand>
        <name>ATP</name>
        <dbReference type="ChEBI" id="CHEBI:30616"/>
    </ligand>
</feature>
<evidence type="ECO:0000256" key="3">
    <source>
        <dbReference type="PIRSR" id="PIRSR640198-2"/>
    </source>
</evidence>
<reference evidence="5" key="1">
    <citation type="submission" date="2019-04" db="EMBL/GenBank/DDBJ databases">
        <title>Evolution of Biomass-Degrading Anaerobic Consortia Revealed by Metagenomics.</title>
        <authorList>
            <person name="Peng X."/>
        </authorList>
    </citation>
    <scope>NUCLEOTIDE SEQUENCE</scope>
    <source>
        <strain evidence="5">SIG195</strain>
    </source>
</reference>
<dbReference type="Gene3D" id="1.10.3290.10">
    <property type="entry name" value="Fido-like domain"/>
    <property type="match status" value="1"/>
</dbReference>
<dbReference type="InterPro" id="IPR003812">
    <property type="entry name" value="Fido"/>
</dbReference>
<feature type="domain" description="Fido" evidence="4">
    <location>
        <begin position="109"/>
        <end position="277"/>
    </location>
</feature>
<protein>
    <submittedName>
        <fullName evidence="5">Fic family protein</fullName>
    </submittedName>
</protein>